<dbReference type="AlphaFoldDB" id="A0A1Y5SGS1"/>
<feature type="chain" id="PRO_5013391614" description="Lipoprotein" evidence="1">
    <location>
        <begin position="18"/>
        <end position="185"/>
    </location>
</feature>
<evidence type="ECO:0000313" key="2">
    <source>
        <dbReference type="EMBL" id="SLN37570.1"/>
    </source>
</evidence>
<sequence>MKNLITLTCLTALTLSACTPYSEVGMARLSETPVVSGGSYTSGGGLTVAADLREYEGMTMACGVWAQSRRQSVLTKHVESKVLSSGAIYLGGERVVQGFTFMKEVEPTGKYGGLEAPCVKTERPWQAGDERKTVNIRIPRQVVVQEVDGDIDGGGGFIVYFKQTGPGAEKDGFSLSGYINDKISN</sequence>
<keyword evidence="1" id="KW-0732">Signal</keyword>
<name>A0A1Y5SGS1_9RHOB</name>
<evidence type="ECO:0000313" key="3">
    <source>
        <dbReference type="Proteomes" id="UP000193827"/>
    </source>
</evidence>
<reference evidence="2 3" key="1">
    <citation type="submission" date="2017-03" db="EMBL/GenBank/DDBJ databases">
        <authorList>
            <person name="Afonso C.L."/>
            <person name="Miller P.J."/>
            <person name="Scott M.A."/>
            <person name="Spackman E."/>
            <person name="Goraichik I."/>
            <person name="Dimitrov K.M."/>
            <person name="Suarez D.L."/>
            <person name="Swayne D.E."/>
        </authorList>
    </citation>
    <scope>NUCLEOTIDE SEQUENCE [LARGE SCALE GENOMIC DNA]</scope>
    <source>
        <strain evidence="2 3">CECT 8287</strain>
    </source>
</reference>
<proteinExistence type="predicted"/>
<evidence type="ECO:0008006" key="4">
    <source>
        <dbReference type="Google" id="ProtNLM"/>
    </source>
</evidence>
<protein>
    <recommendedName>
        <fullName evidence="4">Lipoprotein</fullName>
    </recommendedName>
</protein>
<evidence type="ECO:0000256" key="1">
    <source>
        <dbReference type="SAM" id="SignalP"/>
    </source>
</evidence>
<accession>A0A1Y5SGS1</accession>
<dbReference type="EMBL" id="FWFL01000004">
    <property type="protein sequence ID" value="SLN37570.1"/>
    <property type="molecule type" value="Genomic_DNA"/>
</dbReference>
<dbReference type="PROSITE" id="PS51257">
    <property type="entry name" value="PROKAR_LIPOPROTEIN"/>
    <property type="match status" value="1"/>
</dbReference>
<feature type="signal peptide" evidence="1">
    <location>
        <begin position="1"/>
        <end position="17"/>
    </location>
</feature>
<dbReference type="Proteomes" id="UP000193827">
    <property type="component" value="Unassembled WGS sequence"/>
</dbReference>
<organism evidence="2 3">
    <name type="scientific">Roseovarius litorisediminis</name>
    <dbReference type="NCBI Taxonomy" id="1312363"/>
    <lineage>
        <taxon>Bacteria</taxon>
        <taxon>Pseudomonadati</taxon>
        <taxon>Pseudomonadota</taxon>
        <taxon>Alphaproteobacteria</taxon>
        <taxon>Rhodobacterales</taxon>
        <taxon>Roseobacteraceae</taxon>
        <taxon>Roseovarius</taxon>
    </lineage>
</organism>
<keyword evidence="3" id="KW-1185">Reference proteome</keyword>
<gene>
    <name evidence="2" type="ORF">PEL8287_01806</name>
</gene>
<dbReference type="RefSeq" id="WP_085892056.1">
    <property type="nucleotide sequence ID" value="NZ_FWFL01000004.1"/>
</dbReference>